<accession>A0A1Y0V480</accession>
<dbReference type="EMBL" id="CP021524">
    <property type="protein sequence ID" value="ARW10886.1"/>
    <property type="molecule type" value="Genomic_DNA"/>
</dbReference>
<dbReference type="InterPro" id="IPR009003">
    <property type="entry name" value="Peptidase_S1_PA"/>
</dbReference>
<dbReference type="SUPFAM" id="SSF50494">
    <property type="entry name" value="Trypsin-like serine proteases"/>
    <property type="match status" value="1"/>
</dbReference>
<evidence type="ECO:0000313" key="2">
    <source>
        <dbReference type="Proteomes" id="UP000195633"/>
    </source>
</evidence>
<sequence length="258" mass="29056">MDNEHTEIMRAVERFAATVTLPVLHEYAPDTVDQVGTGTLFDHAGRLMLVTARHIFDEIKPENLVIPSRDTTELHNIGQYNLYVADQPHIDLAIVEICNPLSIERARKSWRILTVNDTNIANTEGWFVLTGYPSEKGRKIGGLIGSSLLSLHTWRLPEAPSSATQPISPDLDQFFRYDTSAEMINGETGNVPHLGGCSGGPIWEYREPQEIIFWTVDQCVRVIGVQSSFNPSASYFRAQSWTYVFEMIKQLVDKHPIT</sequence>
<organism evidence="1 2">
    <name type="scientific">Acetobacter ascendens</name>
    <dbReference type="NCBI Taxonomy" id="481146"/>
    <lineage>
        <taxon>Bacteria</taxon>
        <taxon>Pseudomonadati</taxon>
        <taxon>Pseudomonadota</taxon>
        <taxon>Alphaproteobacteria</taxon>
        <taxon>Acetobacterales</taxon>
        <taxon>Acetobacteraceae</taxon>
        <taxon>Acetobacter</taxon>
    </lineage>
</organism>
<dbReference type="Pfam" id="PF13365">
    <property type="entry name" value="Trypsin_2"/>
    <property type="match status" value="1"/>
</dbReference>
<dbReference type="RefSeq" id="WP_087635898.1">
    <property type="nucleotide sequence ID" value="NZ_CP021524.1"/>
</dbReference>
<dbReference type="Proteomes" id="UP000195633">
    <property type="component" value="Chromosome"/>
</dbReference>
<protein>
    <recommendedName>
        <fullName evidence="3">Peptidase S1 domain-containing protein</fullName>
    </recommendedName>
</protein>
<evidence type="ECO:0008006" key="3">
    <source>
        <dbReference type="Google" id="ProtNLM"/>
    </source>
</evidence>
<reference evidence="1 2" key="1">
    <citation type="submission" date="2017-05" db="EMBL/GenBank/DDBJ databases">
        <title>Genome sequence of Acetobacter pasteurianus subsp. ascendens strain SRCM101447.</title>
        <authorList>
            <person name="Cho S.H."/>
        </authorList>
    </citation>
    <scope>NUCLEOTIDE SEQUENCE [LARGE SCALE GENOMIC DNA]</scope>
    <source>
        <strain evidence="1 2">SRCM101447</strain>
    </source>
</reference>
<evidence type="ECO:0000313" key="1">
    <source>
        <dbReference type="EMBL" id="ARW10886.1"/>
    </source>
</evidence>
<name>A0A1Y0V480_9PROT</name>
<proteinExistence type="predicted"/>
<gene>
    <name evidence="1" type="ORF">S101447_01824</name>
</gene>
<dbReference type="AlphaFoldDB" id="A0A1Y0V480"/>